<feature type="region of interest" description="Disordered" evidence="1">
    <location>
        <begin position="1"/>
        <end position="29"/>
    </location>
</feature>
<keyword evidence="2" id="KW-1185">Reference proteome</keyword>
<dbReference type="Proteomes" id="UP000245320">
    <property type="component" value="Chromosome X"/>
</dbReference>
<feature type="region of interest" description="Disordered" evidence="1">
    <location>
        <begin position="152"/>
        <end position="232"/>
    </location>
</feature>
<protein>
    <submittedName>
        <fullName evidence="3 4">Histone H3.v1-like</fullName>
    </submittedName>
</protein>
<accession>A0A6J3QU52</accession>
<dbReference type="RefSeq" id="XP_033705498.1">
    <property type="nucleotide sequence ID" value="XM_033849607.1"/>
</dbReference>
<gene>
    <name evidence="3 4" type="primary">LOC117310297</name>
</gene>
<feature type="compositionally biased region" description="Basic residues" evidence="1">
    <location>
        <begin position="202"/>
        <end position="216"/>
    </location>
</feature>
<evidence type="ECO:0000313" key="2">
    <source>
        <dbReference type="Proteomes" id="UP000245320"/>
    </source>
</evidence>
<sequence>MRGSATGGPNRAGSGMASIPGSVPGGAVRAEWRGRGRSVAAHRDLQAVVRALWEEQGAQPIVQEDWGVKLVEEQEEEEEEEEEVEEAEEAEEDEEKNEEAEEGDRDKEEDENYADKEEEEDGEEGAEVVAGICEFPTARVRSLLDPVFIITSESWPGRTPATRWSGAALGSPGSREREGTRCWKASARQRATRPGSRGNLQRGRHPRRQRNRRRLQQRPSSGRATSWLIPPSPRRLGVWTRRRSRS</sequence>
<feature type="region of interest" description="Disordered" evidence="1">
    <location>
        <begin position="55"/>
        <end position="130"/>
    </location>
</feature>
<reference evidence="3 4" key="1">
    <citation type="submission" date="2025-04" db="UniProtKB">
        <authorList>
            <consortium name="RefSeq"/>
        </authorList>
    </citation>
    <scope>IDENTIFICATION</scope>
    <source>
        <tissue evidence="3 4">Spleen</tissue>
    </source>
</reference>
<organism evidence="2 3">
    <name type="scientific">Tursiops truncatus</name>
    <name type="common">Atlantic bottle-nosed dolphin</name>
    <name type="synonym">Delphinus truncatus</name>
    <dbReference type="NCBI Taxonomy" id="9739"/>
    <lineage>
        <taxon>Eukaryota</taxon>
        <taxon>Metazoa</taxon>
        <taxon>Chordata</taxon>
        <taxon>Craniata</taxon>
        <taxon>Vertebrata</taxon>
        <taxon>Euteleostomi</taxon>
        <taxon>Mammalia</taxon>
        <taxon>Eutheria</taxon>
        <taxon>Laurasiatheria</taxon>
        <taxon>Artiodactyla</taxon>
        <taxon>Whippomorpha</taxon>
        <taxon>Cetacea</taxon>
        <taxon>Odontoceti</taxon>
        <taxon>Delphinidae</taxon>
        <taxon>Tursiops</taxon>
    </lineage>
</organism>
<dbReference type="GeneID" id="117310297"/>
<evidence type="ECO:0000313" key="3">
    <source>
        <dbReference type="RefSeq" id="XP_033705498.1"/>
    </source>
</evidence>
<evidence type="ECO:0000256" key="1">
    <source>
        <dbReference type="SAM" id="MobiDB-lite"/>
    </source>
</evidence>
<feature type="compositionally biased region" description="Acidic residues" evidence="1">
    <location>
        <begin position="73"/>
        <end position="126"/>
    </location>
</feature>
<dbReference type="AlphaFoldDB" id="A0A6J3QU52"/>
<proteinExistence type="predicted"/>
<dbReference type="RefSeq" id="XP_033705499.1">
    <property type="nucleotide sequence ID" value="XM_033849608.1"/>
</dbReference>
<name>A0A6J3QU52_TURTR</name>
<evidence type="ECO:0000313" key="4">
    <source>
        <dbReference type="RefSeq" id="XP_033705499.1"/>
    </source>
</evidence>